<evidence type="ECO:0000256" key="1">
    <source>
        <dbReference type="SAM" id="Phobius"/>
    </source>
</evidence>
<reference evidence="2" key="1">
    <citation type="submission" date="2020-11" db="EMBL/GenBank/DDBJ databases">
        <title>Azospira restricta DSM 18626 genome sequence.</title>
        <authorList>
            <person name="Moe W.M."/>
        </authorList>
    </citation>
    <scope>NUCLEOTIDE SEQUENCE</scope>
    <source>
        <strain evidence="2">DSM 18626</strain>
    </source>
</reference>
<evidence type="ECO:0000313" key="3">
    <source>
        <dbReference type="Proteomes" id="UP000663444"/>
    </source>
</evidence>
<accession>A0A974PVS8</accession>
<proteinExistence type="predicted"/>
<feature type="transmembrane region" description="Helical" evidence="1">
    <location>
        <begin position="6"/>
        <end position="33"/>
    </location>
</feature>
<organism evidence="2 3">
    <name type="scientific">Azospira restricta</name>
    <dbReference type="NCBI Taxonomy" id="404405"/>
    <lineage>
        <taxon>Bacteria</taxon>
        <taxon>Pseudomonadati</taxon>
        <taxon>Pseudomonadota</taxon>
        <taxon>Betaproteobacteria</taxon>
        <taxon>Rhodocyclales</taxon>
        <taxon>Rhodocyclaceae</taxon>
        <taxon>Azospira</taxon>
    </lineage>
</organism>
<dbReference type="AlphaFoldDB" id="A0A974PVS8"/>
<evidence type="ECO:0000313" key="2">
    <source>
        <dbReference type="EMBL" id="QRJ62399.1"/>
    </source>
</evidence>
<sequence>MVNTELLLVSVLRSLVEVAGFFLLGQGLLYVLAGASREKNGVYQLFRIVTSPVLRLVRLLTPRLVIDRHIPFVAFFLLFWLWIALAYLRRMICAANALAC</sequence>
<evidence type="ECO:0008006" key="4">
    <source>
        <dbReference type="Google" id="ProtNLM"/>
    </source>
</evidence>
<dbReference type="Proteomes" id="UP000663444">
    <property type="component" value="Chromosome"/>
</dbReference>
<keyword evidence="3" id="KW-1185">Reference proteome</keyword>
<feature type="transmembrane region" description="Helical" evidence="1">
    <location>
        <begin position="70"/>
        <end position="88"/>
    </location>
</feature>
<gene>
    <name evidence="2" type="ORF">IWH25_11405</name>
</gene>
<dbReference type="KEGG" id="ares:IWH25_11405"/>
<keyword evidence="1" id="KW-1133">Transmembrane helix</keyword>
<keyword evidence="1" id="KW-0472">Membrane</keyword>
<name>A0A974PVS8_9RHOO</name>
<protein>
    <recommendedName>
        <fullName evidence="4">YggT family protein</fullName>
    </recommendedName>
</protein>
<keyword evidence="1" id="KW-0812">Transmembrane</keyword>
<dbReference type="RefSeq" id="WP_203385931.1">
    <property type="nucleotide sequence ID" value="NZ_CP064781.1"/>
</dbReference>
<dbReference type="EMBL" id="CP064781">
    <property type="protein sequence ID" value="QRJ62399.1"/>
    <property type="molecule type" value="Genomic_DNA"/>
</dbReference>